<dbReference type="OrthoDB" id="118540at2759"/>
<keyword evidence="1" id="KW-0732">Signal</keyword>
<dbReference type="AlphaFoldDB" id="A0A8T1VSJ6"/>
<comment type="caution">
    <text evidence="2">The sequence shown here is derived from an EMBL/GenBank/DDBJ whole genome shotgun (WGS) entry which is preliminary data.</text>
</comment>
<evidence type="ECO:0000313" key="3">
    <source>
        <dbReference type="Proteomes" id="UP000694044"/>
    </source>
</evidence>
<dbReference type="EMBL" id="JAGDFM010000151">
    <property type="protein sequence ID" value="KAG7384325.1"/>
    <property type="molecule type" value="Genomic_DNA"/>
</dbReference>
<evidence type="ECO:0000313" key="2">
    <source>
        <dbReference type="EMBL" id="KAG7384325.1"/>
    </source>
</evidence>
<sequence length="304" mass="34172">MSRTSHALRRRLLVLLVAVALAVSGVIADPTPDLSVLVRPSAQNQNQLGPNRLPRTQRRVDKDEERGINANILQWLHSGQSVDDVFKLLKLDDGVEKILSNPNLPTFMEYVNRFNLQNPGNGATAIKTVTAAYGDDVVAKVLQTAKKVSSTKVMAEKLMGDQRILWLGDKKSPAHVFQLLKLDDAATNPLNSPVLDAWTSYLTLFNYVNPGKETTMIKTFTTAYGDAALAKLLNSAKAVPETESIAKNLQLAQFTRWMRKGQNPDKIYRNVFKLDPKLKTPPEPYQTILNHYHWFYQLHLRKNT</sequence>
<evidence type="ECO:0008006" key="4">
    <source>
        <dbReference type="Google" id="ProtNLM"/>
    </source>
</evidence>
<accession>A0A8T1VSJ6</accession>
<name>A0A8T1VSJ6_9STRA</name>
<gene>
    <name evidence="2" type="ORF">PHYPSEUDO_002790</name>
</gene>
<keyword evidence="3" id="KW-1185">Reference proteome</keyword>
<feature type="signal peptide" evidence="1">
    <location>
        <begin position="1"/>
        <end position="28"/>
    </location>
</feature>
<reference evidence="2" key="1">
    <citation type="submission" date="2021-02" db="EMBL/GenBank/DDBJ databases">
        <authorList>
            <person name="Palmer J.M."/>
        </authorList>
    </citation>
    <scope>NUCLEOTIDE SEQUENCE</scope>
    <source>
        <strain evidence="2">SCRP734</strain>
    </source>
</reference>
<evidence type="ECO:0000256" key="1">
    <source>
        <dbReference type="SAM" id="SignalP"/>
    </source>
</evidence>
<protein>
    <recommendedName>
        <fullName evidence="4">RxLR effector protein</fullName>
    </recommendedName>
</protein>
<feature type="chain" id="PRO_5035864090" description="RxLR effector protein" evidence="1">
    <location>
        <begin position="29"/>
        <end position="304"/>
    </location>
</feature>
<dbReference type="Proteomes" id="UP000694044">
    <property type="component" value="Unassembled WGS sequence"/>
</dbReference>
<proteinExistence type="predicted"/>
<organism evidence="2 3">
    <name type="scientific">Phytophthora pseudosyringae</name>
    <dbReference type="NCBI Taxonomy" id="221518"/>
    <lineage>
        <taxon>Eukaryota</taxon>
        <taxon>Sar</taxon>
        <taxon>Stramenopiles</taxon>
        <taxon>Oomycota</taxon>
        <taxon>Peronosporomycetes</taxon>
        <taxon>Peronosporales</taxon>
        <taxon>Peronosporaceae</taxon>
        <taxon>Phytophthora</taxon>
    </lineage>
</organism>